<sequence length="588" mass="67392">MSDNSLKKGRYTRHSNKIGLYSTSHDRIGFLNNNNDVVLSFPFKDTVLEAGMSKEDSGREERFLHQEIDGKDIDTLFEPKALTNFQYYSHPCTAQHSTAQHSTAQHTVDESETKINFFDQNGELQQNLLIKGNNLLALHSLKQRFSNAVKCIFIDPPYYFIDTKPADTFAYNSNFKLSSWLVFMKNRLEIAREFLKENGIIFITISDDGAHYLKVLADDIFGRENFIADVIWQSRKSISSDGLLSISSTHVLTYAKDKTAINKAHFKLALDIEGFDLEDELGKYKIEPFDAPNVRENLEYKITNPNNGDVYTPPKGRHWRTTEKEYLSLLERNRIQFGSKGLTKPQLKVYLEDAIEAGKGKAASTLWSDVTPDTILWTSTDTTTNATKHQQAMFGDVVFENPKPENLIQRAIELSTDENDIVLDYHLGSGTTCAVAHKMGRRWIGIEQMDYIEDITKARLLKVLEGEQGGISKSVDWQGGGSFVYFELKKYNQDFLNQIMAANSKGELDEVYADMAKNAFLKFWFDKNEFEKDENFRSLDLDQRKELLISILDENQLFLNHADMRDSRYHVSEEEMNLTDLFYGAKND</sequence>
<dbReference type="InterPro" id="IPR002295">
    <property type="entry name" value="N4/N6-MTase_EcoPI_Mod-like"/>
</dbReference>
<keyword evidence="4" id="KW-0808">Transferase</keyword>
<dbReference type="Proteomes" id="UP000018420">
    <property type="component" value="Unassembled WGS sequence"/>
</dbReference>
<organism evidence="8 9">
    <name type="scientific">Acinetobacter junii CIP 107470 = MTCC 11364</name>
    <dbReference type="NCBI Taxonomy" id="1217666"/>
    <lineage>
        <taxon>Bacteria</taxon>
        <taxon>Pseudomonadati</taxon>
        <taxon>Pseudomonadota</taxon>
        <taxon>Gammaproteobacteria</taxon>
        <taxon>Moraxellales</taxon>
        <taxon>Moraxellaceae</taxon>
        <taxon>Acinetobacter</taxon>
    </lineage>
</organism>
<name>S7WUU8_ACIJU</name>
<evidence type="ECO:0000259" key="7">
    <source>
        <dbReference type="Pfam" id="PF01555"/>
    </source>
</evidence>
<protein>
    <recommendedName>
        <fullName evidence="2">site-specific DNA-methyltransferase (adenine-specific)</fullName>
        <ecNumber evidence="2">2.1.1.72</ecNumber>
    </recommendedName>
</protein>
<evidence type="ECO:0000256" key="2">
    <source>
        <dbReference type="ARBA" id="ARBA00011900"/>
    </source>
</evidence>
<proteinExistence type="inferred from homology"/>
<dbReference type="EC" id="2.1.1.72" evidence="2"/>
<dbReference type="PRINTS" id="PR00506">
    <property type="entry name" value="D21N6MTFRASE"/>
</dbReference>
<keyword evidence="3" id="KW-0489">Methyltransferase</keyword>
<comment type="catalytic activity">
    <reaction evidence="6">
        <text>a 2'-deoxyadenosine in DNA + S-adenosyl-L-methionine = an N(6)-methyl-2'-deoxyadenosine in DNA + S-adenosyl-L-homocysteine + H(+)</text>
        <dbReference type="Rhea" id="RHEA:15197"/>
        <dbReference type="Rhea" id="RHEA-COMP:12418"/>
        <dbReference type="Rhea" id="RHEA-COMP:12419"/>
        <dbReference type="ChEBI" id="CHEBI:15378"/>
        <dbReference type="ChEBI" id="CHEBI:57856"/>
        <dbReference type="ChEBI" id="CHEBI:59789"/>
        <dbReference type="ChEBI" id="CHEBI:90615"/>
        <dbReference type="ChEBI" id="CHEBI:90616"/>
        <dbReference type="EC" id="2.1.1.72"/>
    </reaction>
</comment>
<dbReference type="Gene3D" id="3.40.50.150">
    <property type="entry name" value="Vaccinia Virus protein VP39"/>
    <property type="match status" value="1"/>
</dbReference>
<gene>
    <name evidence="8" type="ORF">L292_2042</name>
</gene>
<comment type="similarity">
    <text evidence="1">Belongs to the N(4)/N(6)-methyltransferase family.</text>
</comment>
<dbReference type="PIRSF" id="PIRSF015855">
    <property type="entry name" value="TypeIII_Mtase_mKpnI"/>
    <property type="match status" value="1"/>
</dbReference>
<dbReference type="SUPFAM" id="SSF53335">
    <property type="entry name" value="S-adenosyl-L-methionine-dependent methyltransferases"/>
    <property type="match status" value="1"/>
</dbReference>
<keyword evidence="5" id="KW-0949">S-adenosyl-L-methionine</keyword>
<evidence type="ECO:0000313" key="8">
    <source>
        <dbReference type="EMBL" id="EPR86920.1"/>
    </source>
</evidence>
<dbReference type="GO" id="GO:0008170">
    <property type="term" value="F:N-methyltransferase activity"/>
    <property type="evidence" value="ECO:0007669"/>
    <property type="project" value="InterPro"/>
</dbReference>
<feature type="domain" description="DNA methylase N-4/N-6" evidence="7">
    <location>
        <begin position="149"/>
        <end position="457"/>
    </location>
</feature>
<dbReference type="AlphaFoldDB" id="S7WUU8"/>
<evidence type="ECO:0000256" key="6">
    <source>
        <dbReference type="ARBA" id="ARBA00047942"/>
    </source>
</evidence>
<comment type="caution">
    <text evidence="8">The sequence shown here is derived from an EMBL/GenBank/DDBJ whole genome shotgun (WGS) entry which is preliminary data.</text>
</comment>
<evidence type="ECO:0000256" key="1">
    <source>
        <dbReference type="ARBA" id="ARBA00006594"/>
    </source>
</evidence>
<dbReference type="RefSeq" id="WP_004912994.1">
    <property type="nucleotide sequence ID" value="NZ_ASYZ01000031.1"/>
</dbReference>
<dbReference type="InterPro" id="IPR002941">
    <property type="entry name" value="DNA_methylase_N4/N6"/>
</dbReference>
<dbReference type="InterPro" id="IPR029063">
    <property type="entry name" value="SAM-dependent_MTases_sf"/>
</dbReference>
<evidence type="ECO:0000256" key="5">
    <source>
        <dbReference type="ARBA" id="ARBA00022691"/>
    </source>
</evidence>
<dbReference type="EMBL" id="ASYZ01000031">
    <property type="protein sequence ID" value="EPR86920.1"/>
    <property type="molecule type" value="Genomic_DNA"/>
</dbReference>
<reference evidence="8 9" key="1">
    <citation type="submission" date="2013-05" db="EMBL/GenBank/DDBJ databases">
        <title>Genome assembly of Acinetobacter junii MTCC 11364.</title>
        <authorList>
            <person name="Khatri I."/>
            <person name="Singh N.K."/>
            <person name="Subramanian S."/>
            <person name="Mayilraj S."/>
        </authorList>
    </citation>
    <scope>NUCLEOTIDE SEQUENCE [LARGE SCALE GENOMIC DNA]</scope>
    <source>
        <strain evidence="8 9">MTCC 11364</strain>
    </source>
</reference>
<dbReference type="Pfam" id="PF01555">
    <property type="entry name" value="N6_N4_Mtase"/>
    <property type="match status" value="1"/>
</dbReference>
<dbReference type="GO" id="GO:0032259">
    <property type="term" value="P:methylation"/>
    <property type="evidence" value="ECO:0007669"/>
    <property type="project" value="UniProtKB-KW"/>
</dbReference>
<evidence type="ECO:0000256" key="3">
    <source>
        <dbReference type="ARBA" id="ARBA00022603"/>
    </source>
</evidence>
<evidence type="ECO:0000313" key="9">
    <source>
        <dbReference type="Proteomes" id="UP000018420"/>
    </source>
</evidence>
<dbReference type="GO" id="GO:0003677">
    <property type="term" value="F:DNA binding"/>
    <property type="evidence" value="ECO:0007669"/>
    <property type="project" value="InterPro"/>
</dbReference>
<dbReference type="GO" id="GO:0009007">
    <property type="term" value="F:site-specific DNA-methyltransferase (adenine-specific) activity"/>
    <property type="evidence" value="ECO:0007669"/>
    <property type="project" value="UniProtKB-EC"/>
</dbReference>
<dbReference type="PATRIC" id="fig|1330047.3.peg.664"/>
<accession>S7WUU8</accession>
<evidence type="ECO:0000256" key="4">
    <source>
        <dbReference type="ARBA" id="ARBA00022679"/>
    </source>
</evidence>